<proteinExistence type="inferred from homology"/>
<feature type="binding site" evidence="5">
    <location>
        <position position="86"/>
    </location>
    <ligand>
        <name>a divalent metal cation</name>
        <dbReference type="ChEBI" id="CHEBI:60240"/>
    </ligand>
</feature>
<evidence type="ECO:0000256" key="3">
    <source>
        <dbReference type="ARBA" id="ARBA00022723"/>
    </source>
</evidence>
<dbReference type="InterPro" id="IPR002828">
    <property type="entry name" value="SurE-like_Pase/nucleotidase"/>
</dbReference>
<dbReference type="PANTHER" id="PTHR30457:SF0">
    <property type="entry name" value="PHOSPHATASE, PUTATIVE (AFU_ORTHOLOGUE AFUA_4G01070)-RELATED"/>
    <property type="match status" value="1"/>
</dbReference>
<evidence type="ECO:0000256" key="1">
    <source>
        <dbReference type="ARBA" id="ARBA00000815"/>
    </source>
</evidence>
<protein>
    <recommendedName>
        <fullName evidence="5">5'-nucleotidase SurE</fullName>
        <ecNumber evidence="5">3.1.3.5</ecNumber>
    </recommendedName>
    <alternativeName>
        <fullName evidence="5">Nucleoside 5'-monophosphate phosphohydrolase</fullName>
    </alternativeName>
</protein>
<feature type="region of interest" description="Disordered" evidence="6">
    <location>
        <begin position="298"/>
        <end position="321"/>
    </location>
</feature>
<dbReference type="GO" id="GO:0008254">
    <property type="term" value="F:3'-nucleotidase activity"/>
    <property type="evidence" value="ECO:0007669"/>
    <property type="project" value="UniProtKB-EC"/>
</dbReference>
<keyword evidence="4 5" id="KW-0378">Hydrolase</keyword>
<evidence type="ECO:0000256" key="6">
    <source>
        <dbReference type="SAM" id="MobiDB-lite"/>
    </source>
</evidence>
<feature type="domain" description="Survival protein SurE-like phosphatase/nucleotidase" evidence="7">
    <location>
        <begin position="49"/>
        <end position="239"/>
    </location>
</feature>
<dbReference type="InterPro" id="IPR036523">
    <property type="entry name" value="SurE-like_sf"/>
</dbReference>
<evidence type="ECO:0000313" key="9">
    <source>
        <dbReference type="Proteomes" id="UP001223978"/>
    </source>
</evidence>
<keyword evidence="5" id="KW-0963">Cytoplasm</keyword>
<dbReference type="Proteomes" id="UP001223978">
    <property type="component" value="Unassembled WGS sequence"/>
</dbReference>
<dbReference type="Pfam" id="PF01975">
    <property type="entry name" value="SurE"/>
    <property type="match status" value="1"/>
</dbReference>
<comment type="cofactor">
    <cofactor evidence="5">
        <name>a divalent metal cation</name>
        <dbReference type="ChEBI" id="CHEBI:60240"/>
    </cofactor>
    <text evidence="5">Binds 1 divalent metal cation per subunit.</text>
</comment>
<dbReference type="PANTHER" id="PTHR30457">
    <property type="entry name" value="5'-NUCLEOTIDASE SURE"/>
    <property type="match status" value="1"/>
</dbReference>
<feature type="binding site" evidence="5">
    <location>
        <position position="141"/>
    </location>
    <ligand>
        <name>a divalent metal cation</name>
        <dbReference type="ChEBI" id="CHEBI:60240"/>
    </ligand>
</feature>
<feature type="binding site" evidence="5">
    <location>
        <position position="54"/>
    </location>
    <ligand>
        <name>a divalent metal cation</name>
        <dbReference type="ChEBI" id="CHEBI:60240"/>
    </ligand>
</feature>
<dbReference type="RefSeq" id="WP_282543061.1">
    <property type="nucleotide sequence ID" value="NZ_JASCIQ010000014.1"/>
</dbReference>
<sequence>MPGVADPQRSGRRPLGTAVATTVLVTGSGPAVAGQPRLAAGADDRPLRILISNDDGYRHPYIRQLQAALKGAGHKAVIVAPAEDQSGRGTGLTLSAKATIRAEQAEPDIWSVTGTPGDAVNFGLEHVFGSAAPDLVVSGVNAGANAGTAVNHSGTVGATVAAADAGIPAIAVSADADLTNPDDRYPSAPQAAAFAERVVERLARTADTGPLLPAGATLNINYPAHPDGGVAFTNLGKARNYTFSYVPDPASCATCYKPKLGYDPNAPESVRNADTSALAANDVSLSLLTADWGANGWAAGARPPSTEDVQRTKARLTGLRP</sequence>
<comment type="function">
    <text evidence="5">Nucleotidase that shows phosphatase activity on nucleoside 5'-monophosphates.</text>
</comment>
<dbReference type="NCBIfam" id="TIGR00087">
    <property type="entry name" value="surE"/>
    <property type="match status" value="1"/>
</dbReference>
<keyword evidence="5" id="KW-0547">Nucleotide-binding</keyword>
<evidence type="ECO:0000259" key="7">
    <source>
        <dbReference type="Pfam" id="PF01975"/>
    </source>
</evidence>
<organism evidence="8 9">
    <name type="scientific">Streptomyces cavernicola</name>
    <dbReference type="NCBI Taxonomy" id="3043613"/>
    <lineage>
        <taxon>Bacteria</taxon>
        <taxon>Bacillati</taxon>
        <taxon>Actinomycetota</taxon>
        <taxon>Actinomycetes</taxon>
        <taxon>Kitasatosporales</taxon>
        <taxon>Streptomycetaceae</taxon>
        <taxon>Streptomyces</taxon>
    </lineage>
</organism>
<keyword evidence="3 5" id="KW-0479">Metal-binding</keyword>
<dbReference type="GO" id="GO:0008253">
    <property type="term" value="F:5'-nucleotidase activity"/>
    <property type="evidence" value="ECO:0007669"/>
    <property type="project" value="UniProtKB-EC"/>
</dbReference>
<dbReference type="InterPro" id="IPR030048">
    <property type="entry name" value="SurE"/>
</dbReference>
<dbReference type="EMBL" id="JASCIQ010000014">
    <property type="protein sequence ID" value="MDI3405115.1"/>
    <property type="molecule type" value="Genomic_DNA"/>
</dbReference>
<dbReference type="HAMAP" id="MF_00060">
    <property type="entry name" value="SurE"/>
    <property type="match status" value="1"/>
</dbReference>
<evidence type="ECO:0000313" key="8">
    <source>
        <dbReference type="EMBL" id="MDI3405115.1"/>
    </source>
</evidence>
<accession>A0ABT6SAB0</accession>
<dbReference type="SUPFAM" id="SSF64167">
    <property type="entry name" value="SurE-like"/>
    <property type="match status" value="1"/>
</dbReference>
<gene>
    <name evidence="5 8" type="primary">surE</name>
    <name evidence="8" type="ORF">QIS96_14970</name>
</gene>
<comment type="caution">
    <text evidence="8">The sequence shown here is derived from an EMBL/GenBank/DDBJ whole genome shotgun (WGS) entry which is preliminary data.</text>
</comment>
<evidence type="ECO:0000256" key="2">
    <source>
        <dbReference type="ARBA" id="ARBA00011062"/>
    </source>
</evidence>
<evidence type="ECO:0000256" key="5">
    <source>
        <dbReference type="HAMAP-Rule" id="MF_00060"/>
    </source>
</evidence>
<comment type="subcellular location">
    <subcellularLocation>
        <location evidence="5">Cytoplasm</location>
    </subcellularLocation>
</comment>
<comment type="similarity">
    <text evidence="2 5">Belongs to the SurE nucleotidase family.</text>
</comment>
<evidence type="ECO:0000256" key="4">
    <source>
        <dbReference type="ARBA" id="ARBA00022801"/>
    </source>
</evidence>
<keyword evidence="9" id="KW-1185">Reference proteome</keyword>
<comment type="catalytic activity">
    <reaction evidence="1 5">
        <text>a ribonucleoside 5'-phosphate + H2O = a ribonucleoside + phosphate</text>
        <dbReference type="Rhea" id="RHEA:12484"/>
        <dbReference type="ChEBI" id="CHEBI:15377"/>
        <dbReference type="ChEBI" id="CHEBI:18254"/>
        <dbReference type="ChEBI" id="CHEBI:43474"/>
        <dbReference type="ChEBI" id="CHEBI:58043"/>
        <dbReference type="EC" id="3.1.3.5"/>
    </reaction>
</comment>
<dbReference type="EC" id="3.1.3.5" evidence="5"/>
<dbReference type="Gene3D" id="3.40.1210.10">
    <property type="entry name" value="Survival protein SurE-like phosphatase/nucleotidase"/>
    <property type="match status" value="1"/>
</dbReference>
<feature type="binding site" evidence="5">
    <location>
        <position position="55"/>
    </location>
    <ligand>
        <name>a divalent metal cation</name>
        <dbReference type="ChEBI" id="CHEBI:60240"/>
    </ligand>
</feature>
<reference evidence="8 9" key="1">
    <citation type="submission" date="2023-05" db="EMBL/GenBank/DDBJ databases">
        <title>Draft genome sequence of Streptomyces sp. B-S-A6 isolated from a cave soil in Thailand.</title>
        <authorList>
            <person name="Chamroensaksri N."/>
            <person name="Muangham S."/>
        </authorList>
    </citation>
    <scope>NUCLEOTIDE SEQUENCE [LARGE SCALE GENOMIC DNA]</scope>
    <source>
        <strain evidence="8 9">B-S-A6</strain>
    </source>
</reference>
<name>A0ABT6SAB0_9ACTN</name>